<protein>
    <submittedName>
        <fullName evidence="1">Uncharacterized protein</fullName>
    </submittedName>
</protein>
<gene>
    <name evidence="1" type="ORF">LL038_14435</name>
</gene>
<name>A0AA47EHP0_9CLOT</name>
<organism evidence="1 2">
    <name type="scientific">Clostridium estertheticum</name>
    <dbReference type="NCBI Taxonomy" id="238834"/>
    <lineage>
        <taxon>Bacteria</taxon>
        <taxon>Bacillati</taxon>
        <taxon>Bacillota</taxon>
        <taxon>Clostridia</taxon>
        <taxon>Eubacteriales</taxon>
        <taxon>Clostridiaceae</taxon>
        <taxon>Clostridium</taxon>
    </lineage>
</organism>
<sequence>MFKWLTLFNFFCNLLEAEAYQVKNYKSKVLFIKIEDNEFRYEKVVVEADSDFLIFEVENDEAILLNKENIKVLALSTLI</sequence>
<reference evidence="1" key="1">
    <citation type="submission" date="2021-11" db="EMBL/GenBank/DDBJ databases">
        <title>Clostridia strains as spoilage organisms.</title>
        <authorList>
            <person name="Wambui J."/>
            <person name="Stevens M.J.A."/>
            <person name="Stephan R."/>
        </authorList>
    </citation>
    <scope>NUCLEOTIDE SEQUENCE</scope>
    <source>
        <strain evidence="1">CF009</strain>
    </source>
</reference>
<dbReference type="AlphaFoldDB" id="A0AA47EHP0"/>
<dbReference type="RefSeq" id="WP_216122123.1">
    <property type="nucleotide sequence ID" value="NZ_CP086239.1"/>
</dbReference>
<dbReference type="EMBL" id="CP086239">
    <property type="protein sequence ID" value="WAG58848.1"/>
    <property type="molecule type" value="Genomic_DNA"/>
</dbReference>
<proteinExistence type="predicted"/>
<evidence type="ECO:0000313" key="2">
    <source>
        <dbReference type="Proteomes" id="UP001164733"/>
    </source>
</evidence>
<evidence type="ECO:0000313" key="1">
    <source>
        <dbReference type="EMBL" id="WAG58848.1"/>
    </source>
</evidence>
<accession>A0AA47EHP0</accession>
<dbReference type="Proteomes" id="UP001164733">
    <property type="component" value="Chromosome"/>
</dbReference>